<dbReference type="EMBL" id="BMAV01014330">
    <property type="protein sequence ID" value="GFY62633.1"/>
    <property type="molecule type" value="Genomic_DNA"/>
</dbReference>
<dbReference type="AlphaFoldDB" id="A0A8X6XZ11"/>
<reference evidence="1" key="1">
    <citation type="submission" date="2020-08" db="EMBL/GenBank/DDBJ databases">
        <title>Multicomponent nature underlies the extraordinary mechanical properties of spider dragline silk.</title>
        <authorList>
            <person name="Kono N."/>
            <person name="Nakamura H."/>
            <person name="Mori M."/>
            <person name="Yoshida Y."/>
            <person name="Ohtoshi R."/>
            <person name="Malay A.D."/>
            <person name="Moran D.A.P."/>
            <person name="Tomita M."/>
            <person name="Numata K."/>
            <person name="Arakawa K."/>
        </authorList>
    </citation>
    <scope>NUCLEOTIDE SEQUENCE</scope>
</reference>
<proteinExistence type="predicted"/>
<organism evidence="1 2">
    <name type="scientific">Trichonephila inaurata madagascariensis</name>
    <dbReference type="NCBI Taxonomy" id="2747483"/>
    <lineage>
        <taxon>Eukaryota</taxon>
        <taxon>Metazoa</taxon>
        <taxon>Ecdysozoa</taxon>
        <taxon>Arthropoda</taxon>
        <taxon>Chelicerata</taxon>
        <taxon>Arachnida</taxon>
        <taxon>Araneae</taxon>
        <taxon>Araneomorphae</taxon>
        <taxon>Entelegynae</taxon>
        <taxon>Araneoidea</taxon>
        <taxon>Nephilidae</taxon>
        <taxon>Trichonephila</taxon>
        <taxon>Trichonephila inaurata</taxon>
    </lineage>
</organism>
<evidence type="ECO:0000313" key="2">
    <source>
        <dbReference type="Proteomes" id="UP000886998"/>
    </source>
</evidence>
<evidence type="ECO:0000313" key="1">
    <source>
        <dbReference type="EMBL" id="GFY62633.1"/>
    </source>
</evidence>
<name>A0A8X6XZ11_9ARAC</name>
<dbReference type="OrthoDB" id="6442596at2759"/>
<gene>
    <name evidence="1" type="primary">NCL1_20329</name>
    <name evidence="1" type="ORF">TNIN_105901</name>
</gene>
<accession>A0A8X6XZ11</accession>
<comment type="caution">
    <text evidence="1">The sequence shown here is derived from an EMBL/GenBank/DDBJ whole genome shotgun (WGS) entry which is preliminary data.</text>
</comment>
<sequence length="288" mass="34043">MTEIFRCVTPLLTLESINNSEDEMIYITKMRNVMESQNENEEHNEYLRGNAFIQTILCLVRNRSILEICLSHTLTKVVESHVLVHKDIPFRHWRTINIDNDGFPEYQNSVQNGRRIASRVDNYAAAEQFLVATFINSHRYYLFEGWFNWFIYPLNLFTHETLDSIQINDPLVIVNSSHHTWRRVYEDNWTLFSCAQDDIDAYVKEQTHGQRHANVFKQLMSRAMGESFNQFSLLKSLASPYYYELPHQDEQEYETFTTDPNWCSNRCSTPYMIFSFESSLNLVIKNTA</sequence>
<protein>
    <submittedName>
        <fullName evidence="1">Uncharacterized protein</fullName>
    </submittedName>
</protein>
<keyword evidence="2" id="KW-1185">Reference proteome</keyword>
<dbReference type="Proteomes" id="UP000886998">
    <property type="component" value="Unassembled WGS sequence"/>
</dbReference>